<dbReference type="InterPro" id="IPR011990">
    <property type="entry name" value="TPR-like_helical_dom_sf"/>
</dbReference>
<keyword evidence="5" id="KW-0175">Coiled coil</keyword>
<dbReference type="PANTHER" id="PTHR43228">
    <property type="entry name" value="TWO-COMPONENT RESPONSE REGULATOR"/>
    <property type="match status" value="1"/>
</dbReference>
<evidence type="ECO:0000256" key="3">
    <source>
        <dbReference type="PROSITE-ProRule" id="PRU00169"/>
    </source>
</evidence>
<dbReference type="Gene3D" id="3.40.50.2300">
    <property type="match status" value="1"/>
</dbReference>
<keyword evidence="2 4" id="KW-0802">TPR repeat</keyword>
<dbReference type="InterPro" id="IPR001789">
    <property type="entry name" value="Sig_transdc_resp-reg_receiver"/>
</dbReference>
<feature type="domain" description="Response regulatory" evidence="6">
    <location>
        <begin position="10"/>
        <end position="129"/>
    </location>
</feature>
<organism evidence="7 8">
    <name type="scientific">Alkalimonas amylolytica</name>
    <dbReference type="NCBI Taxonomy" id="152573"/>
    <lineage>
        <taxon>Bacteria</taxon>
        <taxon>Pseudomonadati</taxon>
        <taxon>Pseudomonadota</taxon>
        <taxon>Gammaproteobacteria</taxon>
        <taxon>Alkalimonas</taxon>
    </lineage>
</organism>
<evidence type="ECO:0000313" key="7">
    <source>
        <dbReference type="EMBL" id="SEA41062.1"/>
    </source>
</evidence>
<evidence type="ECO:0000256" key="4">
    <source>
        <dbReference type="PROSITE-ProRule" id="PRU00339"/>
    </source>
</evidence>
<keyword evidence="1" id="KW-0677">Repeat</keyword>
<feature type="repeat" description="TPR" evidence="4">
    <location>
        <begin position="444"/>
        <end position="477"/>
    </location>
</feature>
<protein>
    <submittedName>
        <fullName evidence="7">DNA-binding response regulator, OmpR family, contains REC and winged-helix (WHTH) domain</fullName>
    </submittedName>
</protein>
<proteinExistence type="predicted"/>
<dbReference type="CDD" id="cd17589">
    <property type="entry name" value="REC_TPR"/>
    <property type="match status" value="1"/>
</dbReference>
<dbReference type="OrthoDB" id="7298659at2"/>
<feature type="coiled-coil region" evidence="5">
    <location>
        <begin position="118"/>
        <end position="145"/>
    </location>
</feature>
<name>A0A1H4AZK5_ALKAM</name>
<dbReference type="SUPFAM" id="SSF48452">
    <property type="entry name" value="TPR-like"/>
    <property type="match status" value="2"/>
</dbReference>
<evidence type="ECO:0000259" key="6">
    <source>
        <dbReference type="PROSITE" id="PS50110"/>
    </source>
</evidence>
<accession>A0A1H4AZK5</accession>
<dbReference type="AlphaFoldDB" id="A0A1H4AZK5"/>
<dbReference type="SMART" id="SM00028">
    <property type="entry name" value="TPR"/>
    <property type="match status" value="3"/>
</dbReference>
<evidence type="ECO:0000256" key="2">
    <source>
        <dbReference type="ARBA" id="ARBA00022803"/>
    </source>
</evidence>
<dbReference type="PANTHER" id="PTHR43228:SF1">
    <property type="entry name" value="TWO-COMPONENT RESPONSE REGULATOR ARR22"/>
    <property type="match status" value="1"/>
</dbReference>
<dbReference type="InterPro" id="IPR011006">
    <property type="entry name" value="CheY-like_superfamily"/>
</dbReference>
<evidence type="ECO:0000256" key="5">
    <source>
        <dbReference type="SAM" id="Coils"/>
    </source>
</evidence>
<dbReference type="Gene3D" id="1.25.40.10">
    <property type="entry name" value="Tetratricopeptide repeat domain"/>
    <property type="match status" value="2"/>
</dbReference>
<dbReference type="PROSITE" id="PS50110">
    <property type="entry name" value="RESPONSE_REGULATORY"/>
    <property type="match status" value="1"/>
</dbReference>
<evidence type="ECO:0000256" key="1">
    <source>
        <dbReference type="ARBA" id="ARBA00022737"/>
    </source>
</evidence>
<keyword evidence="7" id="KW-0238">DNA-binding</keyword>
<evidence type="ECO:0000313" key="8">
    <source>
        <dbReference type="Proteomes" id="UP000198773"/>
    </source>
</evidence>
<dbReference type="InterPro" id="IPR019734">
    <property type="entry name" value="TPR_rpt"/>
</dbReference>
<keyword evidence="8" id="KW-1185">Reference proteome</keyword>
<dbReference type="InterPro" id="IPR052048">
    <property type="entry name" value="ST_Response_Regulator"/>
</dbReference>
<keyword evidence="3" id="KW-0597">Phosphoprotein</keyword>
<dbReference type="GO" id="GO:0000160">
    <property type="term" value="P:phosphorelay signal transduction system"/>
    <property type="evidence" value="ECO:0007669"/>
    <property type="project" value="InterPro"/>
</dbReference>
<sequence length="545" mass="62989">MDSKALENLRVLIVDDQRSFQLMFKGILYSMGATNVAFAPTGEQALAKCINMDYDVLFVDYHLGTGKNGKQLLEDLREKKLLKPGSIFMIVTSENTVPMVMSAVELEPDDYLIKPFSQRVLRNRIQKIQQKKHQLKALYQAMHDEQYEQVIERCQLEISQAGRYQQFCKRVLAETLIKQQQLDTAEQVLTQNLLQHRSGWALVLQAHICFERKAFEQCLALCEEALESNRYFAEALDLKAKCYMALSAPEEALKAIQQAAEIAPHSIKRQYLVMDIARELHDTPQQVSASKQLYEITRRSLKQDVIHLQNYIRTVIEAAMEADDPQLKNRYQQETLIALQRARLDESMIRDIDFDLFEVLCQARLESLSGQQFQAKRTYASVADLLNEQEHSLADAVLLLNQIGEYEEAESLKQQLPDSTLSNPVLNAILRRQTESTGERRAHFAEYNKEGIRLYKSGNYHEAARHFEQALELAPMNTGAALNYIQSLLQLLTQHANNRSKPGDAFERCRKTFRVVDHMPLPEHHRVRYQELLARFEKFRSELRR</sequence>
<reference evidence="7 8" key="1">
    <citation type="submission" date="2016-10" db="EMBL/GenBank/DDBJ databases">
        <authorList>
            <person name="de Groot N.N."/>
        </authorList>
    </citation>
    <scope>NUCLEOTIDE SEQUENCE [LARGE SCALE GENOMIC DNA]</scope>
    <source>
        <strain evidence="7 8">CGMCC 1.3430</strain>
    </source>
</reference>
<dbReference type="EMBL" id="FNRM01000003">
    <property type="protein sequence ID" value="SEA41062.1"/>
    <property type="molecule type" value="Genomic_DNA"/>
</dbReference>
<dbReference type="RefSeq" id="WP_091341241.1">
    <property type="nucleotide sequence ID" value="NZ_FNRM01000003.1"/>
</dbReference>
<feature type="modified residue" description="4-aspartylphosphate" evidence="3">
    <location>
        <position position="60"/>
    </location>
</feature>
<dbReference type="GO" id="GO:0003677">
    <property type="term" value="F:DNA binding"/>
    <property type="evidence" value="ECO:0007669"/>
    <property type="project" value="UniProtKB-KW"/>
</dbReference>
<feature type="repeat" description="TPR" evidence="4">
    <location>
        <begin position="233"/>
        <end position="266"/>
    </location>
</feature>
<dbReference type="InterPro" id="IPR013105">
    <property type="entry name" value="TPR_2"/>
</dbReference>
<dbReference type="Pfam" id="PF07719">
    <property type="entry name" value="TPR_2"/>
    <property type="match status" value="1"/>
</dbReference>
<dbReference type="PROSITE" id="PS50005">
    <property type="entry name" value="TPR"/>
    <property type="match status" value="2"/>
</dbReference>
<dbReference type="Proteomes" id="UP000198773">
    <property type="component" value="Unassembled WGS sequence"/>
</dbReference>
<dbReference type="Pfam" id="PF00072">
    <property type="entry name" value="Response_reg"/>
    <property type="match status" value="1"/>
</dbReference>
<gene>
    <name evidence="7" type="ORF">SAMN04488051_10390</name>
</gene>
<dbReference type="SUPFAM" id="SSF52172">
    <property type="entry name" value="CheY-like"/>
    <property type="match status" value="1"/>
</dbReference>
<dbReference type="SMART" id="SM00448">
    <property type="entry name" value="REC"/>
    <property type="match status" value="1"/>
</dbReference>
<dbReference type="STRING" id="152573.SAMN04488051_10390"/>